<reference evidence="1 2" key="1">
    <citation type="submission" date="2024-03" db="EMBL/GenBank/DDBJ databases">
        <title>The Acrasis kona genome and developmental transcriptomes reveal deep origins of eukaryotic multicellular pathways.</title>
        <authorList>
            <person name="Sheikh S."/>
            <person name="Fu C.-J."/>
            <person name="Brown M.W."/>
            <person name="Baldauf S.L."/>
        </authorList>
    </citation>
    <scope>NUCLEOTIDE SEQUENCE [LARGE SCALE GENOMIC DNA]</scope>
    <source>
        <strain evidence="1 2">ATCC MYA-3509</strain>
    </source>
</reference>
<evidence type="ECO:0000313" key="1">
    <source>
        <dbReference type="EMBL" id="KAL0484946.1"/>
    </source>
</evidence>
<evidence type="ECO:0000313" key="2">
    <source>
        <dbReference type="Proteomes" id="UP001431209"/>
    </source>
</evidence>
<organism evidence="1 2">
    <name type="scientific">Acrasis kona</name>
    <dbReference type="NCBI Taxonomy" id="1008807"/>
    <lineage>
        <taxon>Eukaryota</taxon>
        <taxon>Discoba</taxon>
        <taxon>Heterolobosea</taxon>
        <taxon>Tetramitia</taxon>
        <taxon>Eutetramitia</taxon>
        <taxon>Acrasidae</taxon>
        <taxon>Acrasis</taxon>
    </lineage>
</organism>
<comment type="caution">
    <text evidence="1">The sequence shown here is derived from an EMBL/GenBank/DDBJ whole genome shotgun (WGS) entry which is preliminary data.</text>
</comment>
<dbReference type="AlphaFoldDB" id="A0AAW2Z566"/>
<proteinExistence type="predicted"/>
<keyword evidence="2" id="KW-1185">Reference proteome</keyword>
<accession>A0AAW2Z566</accession>
<gene>
    <name evidence="1" type="ORF">AKO1_003821</name>
</gene>
<dbReference type="EMBL" id="JAOPGA020001087">
    <property type="protein sequence ID" value="KAL0484946.1"/>
    <property type="molecule type" value="Genomic_DNA"/>
</dbReference>
<name>A0AAW2Z566_9EUKA</name>
<sequence length="108" mass="12611">MVSRLPLRTTRQARMPVTENIEQPPYVYVELPSSYEEPKDFENVKKKNNKIESPGRVEKRPDSIISTQEGTRSDKREVTLIRNSNNNRDQDTTIDPQREAWTNCVMDC</sequence>
<dbReference type="Proteomes" id="UP001431209">
    <property type="component" value="Unassembled WGS sequence"/>
</dbReference>
<protein>
    <submittedName>
        <fullName evidence="1">VacA</fullName>
    </submittedName>
</protein>